<dbReference type="PANTHER" id="PTHR14187:SF5">
    <property type="entry name" value="HEAT SHOCK 70 KDA PROTEIN 12A"/>
    <property type="match status" value="1"/>
</dbReference>
<reference evidence="2 3" key="1">
    <citation type="submission" date="2016-07" db="EMBL/GenBank/DDBJ databases">
        <title>Pervasive Adenine N6-methylation of Active Genes in Fungi.</title>
        <authorList>
            <consortium name="DOE Joint Genome Institute"/>
            <person name="Mondo S.J."/>
            <person name="Dannebaum R.O."/>
            <person name="Kuo R.C."/>
            <person name="Labutti K."/>
            <person name="Haridas S."/>
            <person name="Kuo A."/>
            <person name="Salamov A."/>
            <person name="Ahrendt S.R."/>
            <person name="Lipzen A."/>
            <person name="Sullivan W."/>
            <person name="Andreopoulos W.B."/>
            <person name="Clum A."/>
            <person name="Lindquist E."/>
            <person name="Daum C."/>
            <person name="Ramamoorthy G.K."/>
            <person name="Gryganskyi A."/>
            <person name="Culley D."/>
            <person name="Magnuson J.K."/>
            <person name="James T.Y."/>
            <person name="O'Malley M.A."/>
            <person name="Stajich J.E."/>
            <person name="Spatafora J.W."/>
            <person name="Visel A."/>
            <person name="Grigoriev I.V."/>
        </authorList>
    </citation>
    <scope>NUCLEOTIDE SEQUENCE [LARGE SCALE GENOMIC DNA]</scope>
    <source>
        <strain evidence="2 3">CBS 115471</strain>
    </source>
</reference>
<name>A0A1Y2A7Y4_9PLEO</name>
<dbReference type="CDD" id="cd10170">
    <property type="entry name" value="ASKHA_NBD_HSP70"/>
    <property type="match status" value="1"/>
</dbReference>
<evidence type="ECO:0000256" key="1">
    <source>
        <dbReference type="SAM" id="MobiDB-lite"/>
    </source>
</evidence>
<accession>A0A1Y2A7Y4</accession>
<protein>
    <recommendedName>
        <fullName evidence="4">Actin-like ATPase domain-containing protein</fullName>
    </recommendedName>
</protein>
<comment type="caution">
    <text evidence="2">The sequence shown here is derived from an EMBL/GenBank/DDBJ whole genome shotgun (WGS) entry which is preliminary data.</text>
</comment>
<feature type="region of interest" description="Disordered" evidence="1">
    <location>
        <begin position="1"/>
        <end position="61"/>
    </location>
</feature>
<dbReference type="Gene3D" id="3.30.420.40">
    <property type="match status" value="1"/>
</dbReference>
<feature type="compositionally biased region" description="Polar residues" evidence="1">
    <location>
        <begin position="49"/>
        <end position="61"/>
    </location>
</feature>
<gene>
    <name evidence="2" type="ORF">BCR34DRAFT_473300</name>
</gene>
<dbReference type="OrthoDB" id="2963168at2759"/>
<keyword evidence="3" id="KW-1185">Reference proteome</keyword>
<dbReference type="PANTHER" id="PTHR14187">
    <property type="entry name" value="ALPHA KINASE/ELONGATION FACTOR 2 KINASE"/>
    <property type="match status" value="1"/>
</dbReference>
<feature type="region of interest" description="Disordered" evidence="1">
    <location>
        <begin position="114"/>
        <end position="133"/>
    </location>
</feature>
<dbReference type="InterPro" id="IPR043129">
    <property type="entry name" value="ATPase_NBD"/>
</dbReference>
<dbReference type="AlphaFoldDB" id="A0A1Y2A7Y4"/>
<sequence length="658" mass="74180">MKISEEEVPRAQTQGFSLPQSPIPFAKPRPRSFEQKLRSPLLSPGPNPFTDTAASRVYSSTKEPETDLPCILIGIDFGTTHSGVAWAYSKQPDDIKIVTNWDSQEWMNTDKGKAPTEIAYPSRTSNSHTARDSSLDQDCQTAWGYGIGDVEPIKWFKLLLLDDEDMDTAQKDSTQIKRARKLLMRARKSPVQAVADYLRLLWQHAVANIVREFTEIVVESLPFRVVLTVPAVWTTKAKEKMKYAAKRAGILDDRRLADKTTLHFVSEPEAAALATFDDLKTRPNFRVGDTFVVCDAGGGTVDLISYKVLQSQPLQLGECVEGTGDLCGAIFLDQDFEALMEQLIGDAWTNVPVSVIKSLMNVQWENGIKRGFEGQERKWRITLPYECTQLKAPREILLDKYVAHCAPIFDNVTSQIRRLVNDQISMVEKKEGRLPKAVVLVGGLGSCRYLFNALKLENKDRGIEIQQSQGSKPWTAICRGAVLKALTNSLLPGIIITSRISRHSYGIMHNTQFEPQVHLESEKWYDPCDGIYKAIKQMSWYLKRGDDTEETSPVRLEWSRNLRTDQYGPSYLLQEKIYLCKDADPPSRMTQNVTSSCNIGSTLNISQTPQIIGADGNTYKRLDFEIEMRVIGTALEFALIVQGKEMDQSQVEVEFENY</sequence>
<evidence type="ECO:0000313" key="2">
    <source>
        <dbReference type="EMBL" id="ORY18632.1"/>
    </source>
</evidence>
<evidence type="ECO:0000313" key="3">
    <source>
        <dbReference type="Proteomes" id="UP000193144"/>
    </source>
</evidence>
<evidence type="ECO:0008006" key="4">
    <source>
        <dbReference type="Google" id="ProtNLM"/>
    </source>
</evidence>
<feature type="compositionally biased region" description="Polar residues" evidence="1">
    <location>
        <begin position="11"/>
        <end position="20"/>
    </location>
</feature>
<dbReference type="EMBL" id="MCFA01000006">
    <property type="protein sequence ID" value="ORY18632.1"/>
    <property type="molecule type" value="Genomic_DNA"/>
</dbReference>
<dbReference type="STRING" id="1231657.A0A1Y2A7Y4"/>
<organism evidence="2 3">
    <name type="scientific">Clohesyomyces aquaticus</name>
    <dbReference type="NCBI Taxonomy" id="1231657"/>
    <lineage>
        <taxon>Eukaryota</taxon>
        <taxon>Fungi</taxon>
        <taxon>Dikarya</taxon>
        <taxon>Ascomycota</taxon>
        <taxon>Pezizomycotina</taxon>
        <taxon>Dothideomycetes</taxon>
        <taxon>Pleosporomycetidae</taxon>
        <taxon>Pleosporales</taxon>
        <taxon>Lindgomycetaceae</taxon>
        <taxon>Clohesyomyces</taxon>
    </lineage>
</organism>
<dbReference type="Proteomes" id="UP000193144">
    <property type="component" value="Unassembled WGS sequence"/>
</dbReference>
<dbReference type="SUPFAM" id="SSF53067">
    <property type="entry name" value="Actin-like ATPase domain"/>
    <property type="match status" value="2"/>
</dbReference>
<proteinExistence type="predicted"/>